<dbReference type="Proteomes" id="UP000623467">
    <property type="component" value="Unassembled WGS sequence"/>
</dbReference>
<proteinExistence type="predicted"/>
<evidence type="ECO:0000313" key="2">
    <source>
        <dbReference type="EMBL" id="KAF7334275.1"/>
    </source>
</evidence>
<dbReference type="InterPro" id="IPR036047">
    <property type="entry name" value="F-box-like_dom_sf"/>
</dbReference>
<name>A0A8H6X4E3_9AGAR</name>
<dbReference type="OrthoDB" id="3054030at2759"/>
<dbReference type="Pfam" id="PF00646">
    <property type="entry name" value="F-box"/>
    <property type="match status" value="1"/>
</dbReference>
<dbReference type="CDD" id="cd09917">
    <property type="entry name" value="F-box_SF"/>
    <property type="match status" value="1"/>
</dbReference>
<dbReference type="SUPFAM" id="SSF81383">
    <property type="entry name" value="F-box domain"/>
    <property type="match status" value="1"/>
</dbReference>
<dbReference type="Gene3D" id="3.80.10.10">
    <property type="entry name" value="Ribonuclease Inhibitor"/>
    <property type="match status" value="1"/>
</dbReference>
<dbReference type="PROSITE" id="PS50181">
    <property type="entry name" value="FBOX"/>
    <property type="match status" value="1"/>
</dbReference>
<comment type="caution">
    <text evidence="2">The sequence shown here is derived from an EMBL/GenBank/DDBJ whole genome shotgun (WGS) entry which is preliminary data.</text>
</comment>
<feature type="domain" description="F-box" evidence="1">
    <location>
        <begin position="3"/>
        <end position="47"/>
    </location>
</feature>
<protein>
    <recommendedName>
        <fullName evidence="1">F-box domain-containing protein</fullName>
    </recommendedName>
</protein>
<dbReference type="InterPro" id="IPR001810">
    <property type="entry name" value="F-box_dom"/>
</dbReference>
<reference evidence="2" key="1">
    <citation type="submission" date="2020-05" db="EMBL/GenBank/DDBJ databases">
        <title>Mycena genomes resolve the evolution of fungal bioluminescence.</title>
        <authorList>
            <person name="Tsai I.J."/>
        </authorList>
    </citation>
    <scope>NUCLEOTIDE SEQUENCE</scope>
    <source>
        <strain evidence="2">160909Yilan</strain>
    </source>
</reference>
<keyword evidence="3" id="KW-1185">Reference proteome</keyword>
<evidence type="ECO:0000259" key="1">
    <source>
        <dbReference type="PROSITE" id="PS50181"/>
    </source>
</evidence>
<dbReference type="EMBL" id="JACAZH010000049">
    <property type="protein sequence ID" value="KAF7334275.1"/>
    <property type="molecule type" value="Genomic_DNA"/>
</dbReference>
<evidence type="ECO:0000313" key="3">
    <source>
        <dbReference type="Proteomes" id="UP000623467"/>
    </source>
</evidence>
<organism evidence="2 3">
    <name type="scientific">Mycena sanguinolenta</name>
    <dbReference type="NCBI Taxonomy" id="230812"/>
    <lineage>
        <taxon>Eukaryota</taxon>
        <taxon>Fungi</taxon>
        <taxon>Dikarya</taxon>
        <taxon>Basidiomycota</taxon>
        <taxon>Agaricomycotina</taxon>
        <taxon>Agaricomycetes</taxon>
        <taxon>Agaricomycetidae</taxon>
        <taxon>Agaricales</taxon>
        <taxon>Marasmiineae</taxon>
        <taxon>Mycenaceae</taxon>
        <taxon>Mycena</taxon>
    </lineage>
</organism>
<gene>
    <name evidence="2" type="ORF">MSAN_02389100</name>
</gene>
<accession>A0A8H6X4E3</accession>
<dbReference type="InterPro" id="IPR032675">
    <property type="entry name" value="LRR_dom_sf"/>
</dbReference>
<dbReference type="AlphaFoldDB" id="A0A8H6X4E3"/>
<sequence>MPLANISDLPTEILAKILEDVPSETLCSLASLSRRLNYALSLYFSRSNLDLKDVTITLVPNRHDPLSAFQICLSISSMQRVEIIFPHPSCSTIFPFLKQMKRVENFFSRLTSVKEVVLQLDNTGSIRCLAPGSDEALRAWATRLGALLTCIVEKGCTALTVVNGTHLIEAYQLQLPKFSAKYLPRLLRKVLLPQNARSLGFRRNPRQGTADVSSAMPRFPAHSLQLNTLHIETATLVMPPGLHWTLTALHQCPITSLGIRMSLVESHIWSVVLPSIVAACPNLTSLRLTDLDSYSRSHEASTETLALAFLAHFPRLVDLELTHLWGSGMYFDWRSYLFKAKGPTAPLKHLTRLRAPPSIVSHLLSRPFALPIINSICILWKEPSSPDYKTLVRFLSSIFRVLSWRRLTPELSLWIESLSRAAEGMAILRGLSAPPLEQLARVERLHLEYAFLGTDLTQPLLEPVVAAFRGLKQLSVTTRSGDAAVAILAQVAWATDSLKSVEINGKSYDLASRSPGVHSHSK</sequence>